<keyword evidence="4" id="KW-1185">Reference proteome</keyword>
<dbReference type="AlphaFoldDB" id="A0A4S4ETH4"/>
<comment type="caution">
    <text evidence="3">The sequence shown here is derived from an EMBL/GenBank/DDBJ whole genome shotgun (WGS) entry which is preliminary data.</text>
</comment>
<feature type="domain" description="DC1" evidence="2">
    <location>
        <begin position="261"/>
        <end position="306"/>
    </location>
</feature>
<evidence type="ECO:0000259" key="2">
    <source>
        <dbReference type="Pfam" id="PF03107"/>
    </source>
</evidence>
<feature type="domain" description="DC1" evidence="2">
    <location>
        <begin position="68"/>
        <end position="116"/>
    </location>
</feature>
<dbReference type="EMBL" id="SDRB02002072">
    <property type="protein sequence ID" value="THG20191.1"/>
    <property type="molecule type" value="Genomic_DNA"/>
</dbReference>
<protein>
    <recommendedName>
        <fullName evidence="2">DC1 domain-containing protein</fullName>
    </recommendedName>
</protein>
<name>A0A4S4ETH4_CAMSN</name>
<proteinExistence type="predicted"/>
<organism evidence="3 4">
    <name type="scientific">Camellia sinensis var. sinensis</name>
    <name type="common">China tea</name>
    <dbReference type="NCBI Taxonomy" id="542762"/>
    <lineage>
        <taxon>Eukaryota</taxon>
        <taxon>Viridiplantae</taxon>
        <taxon>Streptophyta</taxon>
        <taxon>Embryophyta</taxon>
        <taxon>Tracheophyta</taxon>
        <taxon>Spermatophyta</taxon>
        <taxon>Magnoliopsida</taxon>
        <taxon>eudicotyledons</taxon>
        <taxon>Gunneridae</taxon>
        <taxon>Pentapetalae</taxon>
        <taxon>asterids</taxon>
        <taxon>Ericales</taxon>
        <taxon>Theaceae</taxon>
        <taxon>Camellia</taxon>
    </lineage>
</organism>
<dbReference type="Pfam" id="PF03107">
    <property type="entry name" value="C1_2"/>
    <property type="match status" value="4"/>
</dbReference>
<dbReference type="PANTHER" id="PTHR46288:SF27">
    <property type="entry name" value="CYSTEINE_HISTIDINE-RICH C1 DOMAIN FAMILY PROTEIN"/>
    <property type="match status" value="1"/>
</dbReference>
<dbReference type="PANTHER" id="PTHR46288">
    <property type="entry name" value="PHORBOL-ESTER/DAG-TYPE DOMAIN-CONTAINING PROTEIN"/>
    <property type="match status" value="1"/>
</dbReference>
<evidence type="ECO:0000313" key="3">
    <source>
        <dbReference type="EMBL" id="THG20191.1"/>
    </source>
</evidence>
<dbReference type="SUPFAM" id="SSF57889">
    <property type="entry name" value="Cysteine-rich domain"/>
    <property type="match status" value="3"/>
</dbReference>
<keyword evidence="1" id="KW-0677">Repeat</keyword>
<evidence type="ECO:0000256" key="1">
    <source>
        <dbReference type="ARBA" id="ARBA00022737"/>
    </source>
</evidence>
<dbReference type="InterPro" id="IPR004146">
    <property type="entry name" value="DC1"/>
</dbReference>
<dbReference type="InterPro" id="IPR046349">
    <property type="entry name" value="C1-like_sf"/>
</dbReference>
<evidence type="ECO:0000313" key="4">
    <source>
        <dbReference type="Proteomes" id="UP000306102"/>
    </source>
</evidence>
<dbReference type="Proteomes" id="UP000306102">
    <property type="component" value="Unassembled WGS sequence"/>
</dbReference>
<sequence length="329" mass="38152">MRKTKSMSKHFLHMHELELNDKGEDCKDNCSICKQPISESNFYHCNLCPEKIRIHEYSCSEIPLQLDHHPIHPLHIFFLSEKVRRTNFCHACGGNCYGGFAYKCVDSAFILDVNCALLTKNNNNKQQYHQQKKKIQFQFQQPQLPNHPHPLILCYKDKNLTYKCTCCSLTIDGDCLYVCLQCKGLLHHSCAEMPWKIEHPFHSSHSLFLQSRSGFYDREFICSLCCQRRDGFAYHCHKCKFVVDVHCACLKPARQTQIQQFTHFHPLVLCHNKDNLPYTCYACLLPLEDSIYFCPECGVLLHKKCANLPQESSNTSFTLSTLFPSTTID</sequence>
<feature type="domain" description="DC1" evidence="2">
    <location>
        <begin position="146"/>
        <end position="191"/>
    </location>
</feature>
<feature type="domain" description="DC1" evidence="2">
    <location>
        <begin position="200"/>
        <end position="248"/>
    </location>
</feature>
<accession>A0A4S4ETH4</accession>
<reference evidence="3 4" key="1">
    <citation type="journal article" date="2018" name="Proc. Natl. Acad. Sci. U.S.A.">
        <title>Draft genome sequence of Camellia sinensis var. sinensis provides insights into the evolution of the tea genome and tea quality.</title>
        <authorList>
            <person name="Wei C."/>
            <person name="Yang H."/>
            <person name="Wang S."/>
            <person name="Zhao J."/>
            <person name="Liu C."/>
            <person name="Gao L."/>
            <person name="Xia E."/>
            <person name="Lu Y."/>
            <person name="Tai Y."/>
            <person name="She G."/>
            <person name="Sun J."/>
            <person name="Cao H."/>
            <person name="Tong W."/>
            <person name="Gao Q."/>
            <person name="Li Y."/>
            <person name="Deng W."/>
            <person name="Jiang X."/>
            <person name="Wang W."/>
            <person name="Chen Q."/>
            <person name="Zhang S."/>
            <person name="Li H."/>
            <person name="Wu J."/>
            <person name="Wang P."/>
            <person name="Li P."/>
            <person name="Shi C."/>
            <person name="Zheng F."/>
            <person name="Jian J."/>
            <person name="Huang B."/>
            <person name="Shan D."/>
            <person name="Shi M."/>
            <person name="Fang C."/>
            <person name="Yue Y."/>
            <person name="Li F."/>
            <person name="Li D."/>
            <person name="Wei S."/>
            <person name="Han B."/>
            <person name="Jiang C."/>
            <person name="Yin Y."/>
            <person name="Xia T."/>
            <person name="Zhang Z."/>
            <person name="Bennetzen J.L."/>
            <person name="Zhao S."/>
            <person name="Wan X."/>
        </authorList>
    </citation>
    <scope>NUCLEOTIDE SEQUENCE [LARGE SCALE GENOMIC DNA]</scope>
    <source>
        <strain evidence="4">cv. Shuchazao</strain>
        <tissue evidence="3">Leaf</tissue>
    </source>
</reference>
<gene>
    <name evidence="3" type="ORF">TEA_005576</name>
</gene>